<dbReference type="SUPFAM" id="SSF51905">
    <property type="entry name" value="FAD/NAD(P)-binding domain"/>
    <property type="match status" value="1"/>
</dbReference>
<dbReference type="GO" id="GO:0008202">
    <property type="term" value="P:steroid metabolic process"/>
    <property type="evidence" value="ECO:0007669"/>
    <property type="project" value="UniProtKB-ARBA"/>
</dbReference>
<comment type="cofactor">
    <cofactor evidence="1">
        <name>FAD</name>
        <dbReference type="ChEBI" id="CHEBI:57692"/>
    </cofactor>
</comment>
<organism evidence="6 7">
    <name type="scientific">Glacieibacterium frigidum</name>
    <dbReference type="NCBI Taxonomy" id="2593303"/>
    <lineage>
        <taxon>Bacteria</taxon>
        <taxon>Pseudomonadati</taxon>
        <taxon>Pseudomonadota</taxon>
        <taxon>Alphaproteobacteria</taxon>
        <taxon>Sphingomonadales</taxon>
        <taxon>Sphingosinicellaceae</taxon>
        <taxon>Glacieibacterium</taxon>
    </lineage>
</organism>
<dbReference type="Gene3D" id="3.50.50.60">
    <property type="entry name" value="FAD/NAD(P)-binding domain"/>
    <property type="match status" value="1"/>
</dbReference>
<reference evidence="6 7" key="1">
    <citation type="submission" date="2019-07" db="EMBL/GenBank/DDBJ databases">
        <title>Novel species isolated from glacier.</title>
        <authorList>
            <person name="Liu Q."/>
            <person name="Xin Y.-H."/>
        </authorList>
    </citation>
    <scope>NUCLEOTIDE SEQUENCE [LARGE SCALE GENOMIC DNA]</scope>
    <source>
        <strain evidence="6 7">LB1R16</strain>
    </source>
</reference>
<comment type="caution">
    <text evidence="6">The sequence shown here is derived from an EMBL/GenBank/DDBJ whole genome shotgun (WGS) entry which is preliminary data.</text>
</comment>
<feature type="domain" description="FAD-dependent oxidoreductase 2 FAD-binding" evidence="5">
    <location>
        <begin position="9"/>
        <end position="426"/>
    </location>
</feature>
<dbReference type="InterPro" id="IPR050315">
    <property type="entry name" value="FAD-oxidoreductase_2"/>
</dbReference>
<dbReference type="InterPro" id="IPR036188">
    <property type="entry name" value="FAD/NAD-bd_sf"/>
</dbReference>
<evidence type="ECO:0000313" key="6">
    <source>
        <dbReference type="EMBL" id="TRW14448.1"/>
    </source>
</evidence>
<evidence type="ECO:0000256" key="3">
    <source>
        <dbReference type="ARBA" id="ARBA00022827"/>
    </source>
</evidence>
<evidence type="ECO:0000256" key="1">
    <source>
        <dbReference type="ARBA" id="ARBA00001974"/>
    </source>
</evidence>
<dbReference type="SUPFAM" id="SSF56425">
    <property type="entry name" value="Succinate dehydrogenase/fumarate reductase flavoprotein, catalytic domain"/>
    <property type="match status" value="1"/>
</dbReference>
<dbReference type="Proteomes" id="UP000317894">
    <property type="component" value="Unassembled WGS sequence"/>
</dbReference>
<dbReference type="Pfam" id="PF00890">
    <property type="entry name" value="FAD_binding_2"/>
    <property type="match status" value="1"/>
</dbReference>
<evidence type="ECO:0000313" key="7">
    <source>
        <dbReference type="Proteomes" id="UP000317894"/>
    </source>
</evidence>
<dbReference type="InterPro" id="IPR003953">
    <property type="entry name" value="FAD-dep_OxRdtase_2_FAD-bd"/>
</dbReference>
<keyword evidence="7" id="KW-1185">Reference proteome</keyword>
<protein>
    <submittedName>
        <fullName evidence="6">FAD-dependent oxidoreductase</fullName>
    </submittedName>
</protein>
<proteinExistence type="predicted"/>
<keyword evidence="3" id="KW-0274">FAD</keyword>
<dbReference type="PANTHER" id="PTHR43400:SF10">
    <property type="entry name" value="3-OXOSTEROID 1-DEHYDROGENASE"/>
    <property type="match status" value="1"/>
</dbReference>
<evidence type="ECO:0000259" key="5">
    <source>
        <dbReference type="Pfam" id="PF00890"/>
    </source>
</evidence>
<evidence type="ECO:0000256" key="2">
    <source>
        <dbReference type="ARBA" id="ARBA00022630"/>
    </source>
</evidence>
<dbReference type="Gene3D" id="3.90.700.10">
    <property type="entry name" value="Succinate dehydrogenase/fumarate reductase flavoprotein, catalytic domain"/>
    <property type="match status" value="1"/>
</dbReference>
<dbReference type="OrthoDB" id="3178130at2"/>
<keyword evidence="2" id="KW-0285">Flavoprotein</keyword>
<accession>A0A552U8A6</accession>
<gene>
    <name evidence="6" type="ORF">FMM06_12125</name>
</gene>
<dbReference type="EMBL" id="VJWA01000002">
    <property type="protein sequence ID" value="TRW14448.1"/>
    <property type="molecule type" value="Genomic_DNA"/>
</dbReference>
<keyword evidence="4" id="KW-0560">Oxidoreductase</keyword>
<dbReference type="RefSeq" id="WP_144237653.1">
    <property type="nucleotide sequence ID" value="NZ_VJWA01000002.1"/>
</dbReference>
<dbReference type="PANTHER" id="PTHR43400">
    <property type="entry name" value="FUMARATE REDUCTASE"/>
    <property type="match status" value="1"/>
</dbReference>
<dbReference type="GO" id="GO:0016491">
    <property type="term" value="F:oxidoreductase activity"/>
    <property type="evidence" value="ECO:0007669"/>
    <property type="project" value="UniProtKB-KW"/>
</dbReference>
<dbReference type="InterPro" id="IPR027477">
    <property type="entry name" value="Succ_DH/fumarate_Rdtase_cat_sf"/>
</dbReference>
<dbReference type="AlphaFoldDB" id="A0A552U8A6"/>
<evidence type="ECO:0000256" key="4">
    <source>
        <dbReference type="ARBA" id="ARBA00023002"/>
    </source>
</evidence>
<name>A0A552U8A6_9SPHN</name>
<sequence>MTFDADVPVLVVGGGACGCVAALAARDAGAEVLLIEQDARPMGSTGMSQGMFCAAGTKAQAAAGIDDDAETFFADIMAKSRGLADPVVARAIAHGSGPAADWLKESHDLPWTVDRAFRPSYGNSRLRVHGWPDHSGSDMVSLLHQRLGEAGVDVMLQARLADVIADPDGRVMGVEIARPGGAIERIGCGALILASGGFAANRAMVAEFLPEVADARNIGHEGSQGIAMTIGRRLGAELADMGAYQGYAMLTDPQGISVPPNVLMEGGFIVNADGVRFTDEMADIAGMVRPVLAQPGGYCWLVYDAGIEARCAHIPDFRALVALNAARTADSIAGLAAQIGVNGAALAATLDTARSAQRDGVPDPLGRDWGSDLPPSAPFRALKVVGAIYHTQGGLQIDGEARVLCGDGSALPNLFAGGGAARSVSGPAHWGYLPAMGLCTAVTLGWLAGTAAGRQVTGNRPPAAPPMG</sequence>